<sequence length="1179" mass="136163">MNKKGPLIIDLNHQNKKIFFDDNGEVVDKPITEGIKKNELTQKNVNQNKVKSEKFIKKNGIITTKDDLEKKWHQFYEEHNTNEFTEIKSTEFNTFEEFCKKCYNEEVQKLAKNNPQDAVWLEAALQKGTIKDRANAGALLVQSNPLPNLSALDSIITLTKFSNKNSADILEIVTNLFINLLPTHRKLIQLQHRANDWKLLKAKSLDTSIKNRIYAYWYYENELKDRYNSYLQSLQGSLQNGKEINKIKAIISVSNLLKMCPEREAFLLTILVNKFGDPDKKIASKATYQLRQILLTHPNMAHVMILETEKLIFRNNINELAQHYGIGFLSLIAPIANVQSSQKLIDICFCFFKIKIEKGDINSKTMQSILNCIRIAIQNINDYNKEKKKFEITTPDVVSTIYRLIYLSNVSIAFQALSLLLQLVLVQNENHDRFYNALYKKMVDPEIHNVNSKITSLYFHIIHRSIYQDTNVSRCISFLKRLLQMALSFAPPKACGALIVIGKILKERPELKSFYHKDSSVQQVKIEKELKVQKYQSDDDSDDGEERYDDVKIDENNKISKENNSSPIKEKITSSWIHSKHLNLQKIEDSLQQKIPTKYDAFKRSAAYSGAEFSIYYELVLMSRYFHPTVQVFVQDILKSQKFKYFGDPLKDFSLSHFLERFSFKNPKKVNQKDEKSAFHRVYQPKGSRGQSVYSLTEQSCTEDERFIFDFIQKKREIREEKVKAGEEQENSDVESVNDDEFDEYLDSLGAKADYAASEKDFDYLSELQNEITQKKKNESNKNKRMSKDESFDHESFDGWDDDEEDEFESDQELINSNNSDDESGTDQSIDEDDDDKMFSSDEMPSDFDEDKEISPKKSRKSKDNDLFVAKILTMAAIASTSSIDKKVERKLKYKKLIEKGVHVGENLANQNVIDSLSNIMDILNNCEDISTDYAREAKVENTADYLMDAQIIKMSHDLMGSMTQKMANNDFREDEYIACLLNLMTTNANKILDTAISCCHNIHFQLPLLGTFDFDAQNKTLDITKKVRQRSRKVIEPKSAPESVKSIVKVDKGAEKINIVHSELKRIFQQRKTNHIPYFEAIINPQSYMRSIDIAFQVSFLVRDGILGVELIEDIPHLFLKEESSASHSQHDSGETGQAIMTLNPLTWKEEVKKFRIKAPLLHIDSENDADDEDVEMF</sequence>
<dbReference type="PANTHER" id="PTHR12048:SF0">
    <property type="entry name" value="CCAAT_ENHANCER-BINDING PROTEIN ZETA"/>
    <property type="match status" value="1"/>
</dbReference>
<name>A0A9J6C646_POLVA</name>
<feature type="domain" description="Non-structural maintenance of chromosome element 4 C-terminal" evidence="4">
    <location>
        <begin position="1077"/>
        <end position="1163"/>
    </location>
</feature>
<keyword evidence="6" id="KW-1185">Reference proteome</keyword>
<dbReference type="Pfam" id="PF03914">
    <property type="entry name" value="CBF"/>
    <property type="match status" value="1"/>
</dbReference>
<feature type="region of interest" description="Disordered" evidence="2">
    <location>
        <begin position="773"/>
        <end position="860"/>
    </location>
</feature>
<evidence type="ECO:0000259" key="4">
    <source>
        <dbReference type="Pfam" id="PF08743"/>
    </source>
</evidence>
<dbReference type="Proteomes" id="UP001107558">
    <property type="component" value="Chromosome 2"/>
</dbReference>
<reference evidence="5" key="1">
    <citation type="submission" date="2021-03" db="EMBL/GenBank/DDBJ databases">
        <title>Chromosome level genome of the anhydrobiotic midge Polypedilum vanderplanki.</title>
        <authorList>
            <person name="Yoshida Y."/>
            <person name="Kikawada T."/>
            <person name="Gusev O."/>
        </authorList>
    </citation>
    <scope>NUCLEOTIDE SEQUENCE</scope>
    <source>
        <strain evidence="5">NIAS01</strain>
        <tissue evidence="5">Whole body or cell culture</tissue>
    </source>
</reference>
<comment type="similarity">
    <text evidence="1">Belongs to the CBF/MAK21 family.</text>
</comment>
<feature type="compositionally biased region" description="Basic and acidic residues" evidence="2">
    <location>
        <begin position="773"/>
        <end position="797"/>
    </location>
</feature>
<gene>
    <name evidence="5" type="ORF">PVAND_007152</name>
</gene>
<accession>A0A9J6C646</accession>
<dbReference type="PANTHER" id="PTHR12048">
    <property type="entry name" value="CCAAT-BINDING FACTOR-RELATED"/>
    <property type="match status" value="1"/>
</dbReference>
<comment type="caution">
    <text evidence="5">The sequence shown here is derived from an EMBL/GenBank/DDBJ whole genome shotgun (WGS) entry which is preliminary data.</text>
</comment>
<organism evidence="5 6">
    <name type="scientific">Polypedilum vanderplanki</name>
    <name type="common">Sleeping chironomid midge</name>
    <dbReference type="NCBI Taxonomy" id="319348"/>
    <lineage>
        <taxon>Eukaryota</taxon>
        <taxon>Metazoa</taxon>
        <taxon>Ecdysozoa</taxon>
        <taxon>Arthropoda</taxon>
        <taxon>Hexapoda</taxon>
        <taxon>Insecta</taxon>
        <taxon>Pterygota</taxon>
        <taxon>Neoptera</taxon>
        <taxon>Endopterygota</taxon>
        <taxon>Diptera</taxon>
        <taxon>Nematocera</taxon>
        <taxon>Chironomoidea</taxon>
        <taxon>Chironomidae</taxon>
        <taxon>Chironominae</taxon>
        <taxon>Polypedilum</taxon>
        <taxon>Polypedilum</taxon>
    </lineage>
</organism>
<proteinExistence type="inferred from homology"/>
<feature type="compositionally biased region" description="Acidic residues" evidence="2">
    <location>
        <begin position="820"/>
        <end position="836"/>
    </location>
</feature>
<dbReference type="OrthoDB" id="28947at2759"/>
<feature type="compositionally biased region" description="Acidic residues" evidence="2">
    <location>
        <begin position="798"/>
        <end position="812"/>
    </location>
</feature>
<dbReference type="InterPro" id="IPR016024">
    <property type="entry name" value="ARM-type_fold"/>
</dbReference>
<dbReference type="SUPFAM" id="SSF48371">
    <property type="entry name" value="ARM repeat"/>
    <property type="match status" value="1"/>
</dbReference>
<dbReference type="InterPro" id="IPR040155">
    <property type="entry name" value="CEBPZ/Mak21-like"/>
</dbReference>
<dbReference type="AlphaFoldDB" id="A0A9J6C646"/>
<evidence type="ECO:0000259" key="3">
    <source>
        <dbReference type="Pfam" id="PF03914"/>
    </source>
</evidence>
<evidence type="ECO:0000313" key="5">
    <source>
        <dbReference type="EMBL" id="KAG5677389.1"/>
    </source>
</evidence>
<dbReference type="EMBL" id="JADBJN010000002">
    <property type="protein sequence ID" value="KAG5677389.1"/>
    <property type="molecule type" value="Genomic_DNA"/>
</dbReference>
<dbReference type="InterPro" id="IPR005612">
    <property type="entry name" value="CCAAT-binding_factor"/>
</dbReference>
<evidence type="ECO:0008006" key="7">
    <source>
        <dbReference type="Google" id="ProtNLM"/>
    </source>
</evidence>
<dbReference type="Pfam" id="PF08743">
    <property type="entry name" value="Nse4_C"/>
    <property type="match status" value="1"/>
</dbReference>
<evidence type="ECO:0000256" key="2">
    <source>
        <dbReference type="SAM" id="MobiDB-lite"/>
    </source>
</evidence>
<evidence type="ECO:0000256" key="1">
    <source>
        <dbReference type="ARBA" id="ARBA00007797"/>
    </source>
</evidence>
<protein>
    <recommendedName>
        <fullName evidence="7">CCAAT-binding factor domain-containing protein</fullName>
    </recommendedName>
</protein>
<feature type="compositionally biased region" description="Acidic residues" evidence="2">
    <location>
        <begin position="538"/>
        <end position="548"/>
    </location>
</feature>
<dbReference type="GO" id="GO:0005634">
    <property type="term" value="C:nucleus"/>
    <property type="evidence" value="ECO:0007669"/>
    <property type="project" value="TreeGrafter"/>
</dbReference>
<feature type="compositionally biased region" description="Basic and acidic residues" evidence="2">
    <location>
        <begin position="549"/>
        <end position="561"/>
    </location>
</feature>
<dbReference type="InterPro" id="IPR014854">
    <property type="entry name" value="Nse4_C"/>
</dbReference>
<feature type="domain" description="CCAAT-binding factor" evidence="3">
    <location>
        <begin position="414"/>
        <end position="633"/>
    </location>
</feature>
<feature type="region of interest" description="Disordered" evidence="2">
    <location>
        <begin position="534"/>
        <end position="566"/>
    </location>
</feature>
<evidence type="ECO:0000313" key="6">
    <source>
        <dbReference type="Proteomes" id="UP001107558"/>
    </source>
</evidence>